<keyword evidence="2" id="KW-1185">Reference proteome</keyword>
<sequence>MDLREVGYDDRDWINLAQDRDCWGLCEGGSEPGSLKPFVNSEQDYDSDGVNEDVNQPNGDSLNFYGTCAKNEETREKSKRKCCILCPRSKRRRQTSTVLVVTVQFARPVYQLHVESVEKKKIQFDSKGACNVGISKKPSPKMEQMAQHDPRISYMYQCAVRPLSMKPNSVLAIKLIPTYTITEPPRENNLGKNAGGNLSYRVKIPLLTLGSLLIQRSQQPPWAPENPASQLLPPVLPELPYYWGFFMIFGGPVHLSKCSQPPLGIFQLILGQSTKLVAAL</sequence>
<accession>A0ABQ8S9G3</accession>
<organism evidence="1 2">
    <name type="scientific">Periplaneta americana</name>
    <name type="common">American cockroach</name>
    <name type="synonym">Blatta americana</name>
    <dbReference type="NCBI Taxonomy" id="6978"/>
    <lineage>
        <taxon>Eukaryota</taxon>
        <taxon>Metazoa</taxon>
        <taxon>Ecdysozoa</taxon>
        <taxon>Arthropoda</taxon>
        <taxon>Hexapoda</taxon>
        <taxon>Insecta</taxon>
        <taxon>Pterygota</taxon>
        <taxon>Neoptera</taxon>
        <taxon>Polyneoptera</taxon>
        <taxon>Dictyoptera</taxon>
        <taxon>Blattodea</taxon>
        <taxon>Blattoidea</taxon>
        <taxon>Blattidae</taxon>
        <taxon>Blattinae</taxon>
        <taxon>Periplaneta</taxon>
    </lineage>
</organism>
<dbReference type="Proteomes" id="UP001148838">
    <property type="component" value="Unassembled WGS sequence"/>
</dbReference>
<proteinExistence type="predicted"/>
<comment type="caution">
    <text evidence="1">The sequence shown here is derived from an EMBL/GenBank/DDBJ whole genome shotgun (WGS) entry which is preliminary data.</text>
</comment>
<evidence type="ECO:0000313" key="1">
    <source>
        <dbReference type="EMBL" id="KAJ4430504.1"/>
    </source>
</evidence>
<evidence type="ECO:0000313" key="2">
    <source>
        <dbReference type="Proteomes" id="UP001148838"/>
    </source>
</evidence>
<reference evidence="1 2" key="1">
    <citation type="journal article" date="2022" name="Allergy">
        <title>Genome assembly and annotation of Periplaneta americana reveal a comprehensive cockroach allergen profile.</title>
        <authorList>
            <person name="Wang L."/>
            <person name="Xiong Q."/>
            <person name="Saelim N."/>
            <person name="Wang L."/>
            <person name="Nong W."/>
            <person name="Wan A.T."/>
            <person name="Shi M."/>
            <person name="Liu X."/>
            <person name="Cao Q."/>
            <person name="Hui J.H.L."/>
            <person name="Sookrung N."/>
            <person name="Leung T.F."/>
            <person name="Tungtrongchitr A."/>
            <person name="Tsui S.K.W."/>
        </authorList>
    </citation>
    <scope>NUCLEOTIDE SEQUENCE [LARGE SCALE GENOMIC DNA]</scope>
    <source>
        <strain evidence="1">PWHHKU_190912</strain>
    </source>
</reference>
<dbReference type="EMBL" id="JAJSOF020000032">
    <property type="protein sequence ID" value="KAJ4430504.1"/>
    <property type="molecule type" value="Genomic_DNA"/>
</dbReference>
<gene>
    <name evidence="1" type="ORF">ANN_28916</name>
</gene>
<protein>
    <submittedName>
        <fullName evidence="1">Uncharacterized protein</fullName>
    </submittedName>
</protein>
<name>A0ABQ8S9G3_PERAM</name>